<evidence type="ECO:0000313" key="4">
    <source>
        <dbReference type="Proteomes" id="UP000789405"/>
    </source>
</evidence>
<protein>
    <submittedName>
        <fullName evidence="3">6369_t:CDS:1</fullName>
    </submittedName>
</protein>
<evidence type="ECO:0000256" key="2">
    <source>
        <dbReference type="SAM" id="Phobius"/>
    </source>
</evidence>
<organism evidence="3 4">
    <name type="scientific">Dentiscutata erythropus</name>
    <dbReference type="NCBI Taxonomy" id="1348616"/>
    <lineage>
        <taxon>Eukaryota</taxon>
        <taxon>Fungi</taxon>
        <taxon>Fungi incertae sedis</taxon>
        <taxon>Mucoromycota</taxon>
        <taxon>Glomeromycotina</taxon>
        <taxon>Glomeromycetes</taxon>
        <taxon>Diversisporales</taxon>
        <taxon>Gigasporaceae</taxon>
        <taxon>Dentiscutata</taxon>
    </lineage>
</organism>
<feature type="region of interest" description="Disordered" evidence="1">
    <location>
        <begin position="305"/>
        <end position="324"/>
    </location>
</feature>
<keyword evidence="2" id="KW-0812">Transmembrane</keyword>
<feature type="transmembrane region" description="Helical" evidence="2">
    <location>
        <begin position="16"/>
        <end position="35"/>
    </location>
</feature>
<evidence type="ECO:0000256" key="1">
    <source>
        <dbReference type="SAM" id="MobiDB-lite"/>
    </source>
</evidence>
<dbReference type="Proteomes" id="UP000789405">
    <property type="component" value="Unassembled WGS sequence"/>
</dbReference>
<sequence>ESPNEKESLCFRRFRMICLFIMYGLIIAYIIYYLLSFTGPSSLQMSRSVDAVPVPAVIFLSGSSLINNNITCTFSDTTVTDCSIKIKYFTDYSIYFDNNALFSSSSIIEFDIYAADSSNFFYPVVILLDPETYNQIDLSGFFSGGSIIGGSIGSKTTSNIQDKLSSLLYENIYTLSPFQENYIFLERIQYQDLDTSLEKAKFTKVTSKTSEHRVNYYGLSTRILSVGQYSNANFPNQTIPYTTLQISNMSSILTTYTQVNKVSSTTVVSFLSGLGGSTAFLLVIYKFCFGGYKPPGLLKPVLPKEWTTSETTDEEATTPTDSKG</sequence>
<gene>
    <name evidence="3" type="ORF">DERYTH_LOCUS13903</name>
</gene>
<keyword evidence="2" id="KW-0472">Membrane</keyword>
<keyword evidence="4" id="KW-1185">Reference proteome</keyword>
<dbReference type="EMBL" id="CAJVPY010010109">
    <property type="protein sequence ID" value="CAG8715497.1"/>
    <property type="molecule type" value="Genomic_DNA"/>
</dbReference>
<comment type="caution">
    <text evidence="3">The sequence shown here is derived from an EMBL/GenBank/DDBJ whole genome shotgun (WGS) entry which is preliminary data.</text>
</comment>
<feature type="non-terminal residue" evidence="3">
    <location>
        <position position="324"/>
    </location>
</feature>
<dbReference type="OrthoDB" id="2486962at2759"/>
<name>A0A9N9NA87_9GLOM</name>
<keyword evidence="2" id="KW-1133">Transmembrane helix</keyword>
<dbReference type="AlphaFoldDB" id="A0A9N9NA87"/>
<accession>A0A9N9NA87</accession>
<reference evidence="3" key="1">
    <citation type="submission" date="2021-06" db="EMBL/GenBank/DDBJ databases">
        <authorList>
            <person name="Kallberg Y."/>
            <person name="Tangrot J."/>
            <person name="Rosling A."/>
        </authorList>
    </citation>
    <scope>NUCLEOTIDE SEQUENCE</scope>
    <source>
        <strain evidence="3">MA453B</strain>
    </source>
</reference>
<proteinExistence type="predicted"/>
<evidence type="ECO:0000313" key="3">
    <source>
        <dbReference type="EMBL" id="CAG8715497.1"/>
    </source>
</evidence>